<dbReference type="AlphaFoldDB" id="A0A9D1UDG6"/>
<dbReference type="InterPro" id="IPR013249">
    <property type="entry name" value="RNA_pol_sigma70_r4_t2"/>
</dbReference>
<dbReference type="InterPro" id="IPR013324">
    <property type="entry name" value="RNA_pol_sigma_r3/r4-like"/>
</dbReference>
<dbReference type="InterPro" id="IPR039425">
    <property type="entry name" value="RNA_pol_sigma-70-like"/>
</dbReference>
<dbReference type="PANTHER" id="PTHR43133">
    <property type="entry name" value="RNA POLYMERASE ECF-TYPE SIGMA FACTO"/>
    <property type="match status" value="1"/>
</dbReference>
<keyword evidence="4" id="KW-0238">DNA-binding</keyword>
<dbReference type="EMBL" id="DXGF01000103">
    <property type="protein sequence ID" value="HIW83772.1"/>
    <property type="molecule type" value="Genomic_DNA"/>
</dbReference>
<dbReference type="InterPro" id="IPR007627">
    <property type="entry name" value="RNA_pol_sigma70_r2"/>
</dbReference>
<name>A0A9D1UDG6_9FIRM</name>
<gene>
    <name evidence="8" type="ORF">H9873_05565</name>
</gene>
<dbReference type="InterPro" id="IPR036388">
    <property type="entry name" value="WH-like_DNA-bd_sf"/>
</dbReference>
<evidence type="ECO:0000313" key="9">
    <source>
        <dbReference type="Proteomes" id="UP000824263"/>
    </source>
</evidence>
<keyword evidence="3" id="KW-0731">Sigma factor</keyword>
<dbReference type="Pfam" id="PF08281">
    <property type="entry name" value="Sigma70_r4_2"/>
    <property type="match status" value="1"/>
</dbReference>
<accession>A0A9D1UDG6</accession>
<evidence type="ECO:0000256" key="1">
    <source>
        <dbReference type="ARBA" id="ARBA00010641"/>
    </source>
</evidence>
<dbReference type="PANTHER" id="PTHR43133:SF8">
    <property type="entry name" value="RNA POLYMERASE SIGMA FACTOR HI_1459-RELATED"/>
    <property type="match status" value="1"/>
</dbReference>
<comment type="similarity">
    <text evidence="1">Belongs to the sigma-70 factor family. ECF subfamily.</text>
</comment>
<proteinExistence type="inferred from homology"/>
<reference evidence="8" key="1">
    <citation type="journal article" date="2021" name="PeerJ">
        <title>Extensive microbial diversity within the chicken gut microbiome revealed by metagenomics and culture.</title>
        <authorList>
            <person name="Gilroy R."/>
            <person name="Ravi A."/>
            <person name="Getino M."/>
            <person name="Pursley I."/>
            <person name="Horton D.L."/>
            <person name="Alikhan N.F."/>
            <person name="Baker D."/>
            <person name="Gharbi K."/>
            <person name="Hall N."/>
            <person name="Watson M."/>
            <person name="Adriaenssens E.M."/>
            <person name="Foster-Nyarko E."/>
            <person name="Jarju S."/>
            <person name="Secka A."/>
            <person name="Antonio M."/>
            <person name="Oren A."/>
            <person name="Chaudhuri R.R."/>
            <person name="La Ragione R."/>
            <person name="Hildebrand F."/>
            <person name="Pallen M.J."/>
        </authorList>
    </citation>
    <scope>NUCLEOTIDE SEQUENCE</scope>
    <source>
        <strain evidence="8">ChiSxjej1B13-11762</strain>
    </source>
</reference>
<dbReference type="GO" id="GO:0016987">
    <property type="term" value="F:sigma factor activity"/>
    <property type="evidence" value="ECO:0007669"/>
    <property type="project" value="UniProtKB-KW"/>
</dbReference>
<reference evidence="8" key="2">
    <citation type="submission" date="2021-04" db="EMBL/GenBank/DDBJ databases">
        <authorList>
            <person name="Gilroy R."/>
        </authorList>
    </citation>
    <scope>NUCLEOTIDE SEQUENCE</scope>
    <source>
        <strain evidence="8">ChiSxjej1B13-11762</strain>
    </source>
</reference>
<dbReference type="Gene3D" id="1.10.1740.10">
    <property type="match status" value="1"/>
</dbReference>
<sequence>MDADFLLIRKMKQGQDEAFDTFVHKYYGDILRYCAYRCRDPEYALDLTQETFVRFFARLSEYRHKGKAKNYLYTIAGNLCKNWRQKDREIPTEEEVFVQETDPAALQEGGIVDKLLLEWAIDQLPPELQEVIDHYYFQEQKIREIAAELELGVPLVKYRLSQAKLKLRELLGKEEDHESGRTDTKL</sequence>
<keyword evidence="5" id="KW-0804">Transcription</keyword>
<organism evidence="8 9">
    <name type="scientific">Candidatus Dorea gallistercoris</name>
    <dbReference type="NCBI Taxonomy" id="2838542"/>
    <lineage>
        <taxon>Bacteria</taxon>
        <taxon>Bacillati</taxon>
        <taxon>Bacillota</taxon>
        <taxon>Clostridia</taxon>
        <taxon>Lachnospirales</taxon>
        <taxon>Lachnospiraceae</taxon>
        <taxon>Dorea</taxon>
    </lineage>
</organism>
<evidence type="ECO:0000259" key="7">
    <source>
        <dbReference type="Pfam" id="PF08281"/>
    </source>
</evidence>
<comment type="caution">
    <text evidence="8">The sequence shown here is derived from an EMBL/GenBank/DDBJ whole genome shotgun (WGS) entry which is preliminary data.</text>
</comment>
<evidence type="ECO:0000256" key="3">
    <source>
        <dbReference type="ARBA" id="ARBA00023082"/>
    </source>
</evidence>
<dbReference type="CDD" id="cd06171">
    <property type="entry name" value="Sigma70_r4"/>
    <property type="match status" value="1"/>
</dbReference>
<feature type="domain" description="RNA polymerase sigma factor 70 region 4 type 2" evidence="7">
    <location>
        <begin position="120"/>
        <end position="167"/>
    </location>
</feature>
<feature type="domain" description="RNA polymerase sigma-70 region 2" evidence="6">
    <location>
        <begin position="23"/>
        <end position="88"/>
    </location>
</feature>
<dbReference type="GO" id="GO:0006352">
    <property type="term" value="P:DNA-templated transcription initiation"/>
    <property type="evidence" value="ECO:0007669"/>
    <property type="project" value="InterPro"/>
</dbReference>
<dbReference type="NCBIfam" id="TIGR02937">
    <property type="entry name" value="sigma70-ECF"/>
    <property type="match status" value="1"/>
</dbReference>
<dbReference type="InterPro" id="IPR014284">
    <property type="entry name" value="RNA_pol_sigma-70_dom"/>
</dbReference>
<evidence type="ECO:0000256" key="4">
    <source>
        <dbReference type="ARBA" id="ARBA00023125"/>
    </source>
</evidence>
<evidence type="ECO:0000256" key="2">
    <source>
        <dbReference type="ARBA" id="ARBA00023015"/>
    </source>
</evidence>
<keyword evidence="2" id="KW-0805">Transcription regulation</keyword>
<protein>
    <submittedName>
        <fullName evidence="8">RNA polymerase sigma factor</fullName>
    </submittedName>
</protein>
<dbReference type="Gene3D" id="1.10.10.10">
    <property type="entry name" value="Winged helix-like DNA-binding domain superfamily/Winged helix DNA-binding domain"/>
    <property type="match status" value="1"/>
</dbReference>
<evidence type="ECO:0000256" key="5">
    <source>
        <dbReference type="ARBA" id="ARBA00023163"/>
    </source>
</evidence>
<dbReference type="SUPFAM" id="SSF88659">
    <property type="entry name" value="Sigma3 and sigma4 domains of RNA polymerase sigma factors"/>
    <property type="match status" value="1"/>
</dbReference>
<evidence type="ECO:0000259" key="6">
    <source>
        <dbReference type="Pfam" id="PF04542"/>
    </source>
</evidence>
<dbReference type="GO" id="GO:0003677">
    <property type="term" value="F:DNA binding"/>
    <property type="evidence" value="ECO:0007669"/>
    <property type="project" value="UniProtKB-KW"/>
</dbReference>
<dbReference type="Proteomes" id="UP000824263">
    <property type="component" value="Unassembled WGS sequence"/>
</dbReference>
<dbReference type="InterPro" id="IPR013325">
    <property type="entry name" value="RNA_pol_sigma_r2"/>
</dbReference>
<evidence type="ECO:0000313" key="8">
    <source>
        <dbReference type="EMBL" id="HIW83772.1"/>
    </source>
</evidence>
<dbReference type="Pfam" id="PF04542">
    <property type="entry name" value="Sigma70_r2"/>
    <property type="match status" value="1"/>
</dbReference>
<dbReference type="SUPFAM" id="SSF88946">
    <property type="entry name" value="Sigma2 domain of RNA polymerase sigma factors"/>
    <property type="match status" value="1"/>
</dbReference>